<evidence type="ECO:0000313" key="2">
    <source>
        <dbReference type="EMBL" id="MTW13485.1"/>
    </source>
</evidence>
<accession>A0A6L6QMT4</accession>
<dbReference type="Pfam" id="PF12911">
    <property type="entry name" value="OppC_N"/>
    <property type="match status" value="1"/>
</dbReference>
<dbReference type="GO" id="GO:0005886">
    <property type="term" value="C:plasma membrane"/>
    <property type="evidence" value="ECO:0007669"/>
    <property type="project" value="UniProtKB-SubCell"/>
</dbReference>
<keyword evidence="3" id="KW-1185">Reference proteome</keyword>
<dbReference type="AlphaFoldDB" id="A0A6L6QMT4"/>
<feature type="domain" description="Oligopeptide transport permease C-like N-terminal" evidence="1">
    <location>
        <begin position="10"/>
        <end position="61"/>
    </location>
</feature>
<feature type="non-terminal residue" evidence="2">
    <location>
        <position position="76"/>
    </location>
</feature>
<sequence>MHAIHDSAGLWTLAWRRLRADRVAMAALAVVAAFLLLLAASASGLVAADWEEEVAANYAPPTFAAPHAAPGAGPAA</sequence>
<organism evidence="2 3">
    <name type="scientific">Massilia eburnea</name>
    <dbReference type="NCBI Taxonomy" id="1776165"/>
    <lineage>
        <taxon>Bacteria</taxon>
        <taxon>Pseudomonadati</taxon>
        <taxon>Pseudomonadota</taxon>
        <taxon>Betaproteobacteria</taxon>
        <taxon>Burkholderiales</taxon>
        <taxon>Oxalobacteraceae</taxon>
        <taxon>Telluria group</taxon>
        <taxon>Massilia</taxon>
    </lineage>
</organism>
<evidence type="ECO:0000259" key="1">
    <source>
        <dbReference type="Pfam" id="PF12911"/>
    </source>
</evidence>
<proteinExistence type="predicted"/>
<gene>
    <name evidence="2" type="ORF">GM658_23015</name>
</gene>
<protein>
    <submittedName>
        <fullName evidence="2">ABC transporter permease</fullName>
    </submittedName>
</protein>
<dbReference type="InterPro" id="IPR025966">
    <property type="entry name" value="OppC_N"/>
</dbReference>
<evidence type="ECO:0000313" key="3">
    <source>
        <dbReference type="Proteomes" id="UP000472320"/>
    </source>
</evidence>
<dbReference type="Proteomes" id="UP000472320">
    <property type="component" value="Unassembled WGS sequence"/>
</dbReference>
<name>A0A6L6QMT4_9BURK</name>
<dbReference type="EMBL" id="WNKX01000023">
    <property type="protein sequence ID" value="MTW13485.1"/>
    <property type="molecule type" value="Genomic_DNA"/>
</dbReference>
<comment type="caution">
    <text evidence="2">The sequence shown here is derived from an EMBL/GenBank/DDBJ whole genome shotgun (WGS) entry which is preliminary data.</text>
</comment>
<reference evidence="2 3" key="1">
    <citation type="submission" date="2019-11" db="EMBL/GenBank/DDBJ databases">
        <title>Type strains purchased from KCTC, JCM and DSMZ.</title>
        <authorList>
            <person name="Lu H."/>
        </authorList>
    </citation>
    <scope>NUCLEOTIDE SEQUENCE [LARGE SCALE GENOMIC DNA]</scope>
    <source>
        <strain evidence="2 3">JCM 31587</strain>
    </source>
</reference>